<dbReference type="InterPro" id="IPR029058">
    <property type="entry name" value="AB_hydrolase_fold"/>
</dbReference>
<evidence type="ECO:0000256" key="3">
    <source>
        <dbReference type="ARBA" id="ARBA00022723"/>
    </source>
</evidence>
<evidence type="ECO:0000256" key="8">
    <source>
        <dbReference type="RuleBase" id="RU361238"/>
    </source>
</evidence>
<keyword evidence="4 8" id="KW-0732">Signal</keyword>
<evidence type="ECO:0000313" key="10">
    <source>
        <dbReference type="Proteomes" id="UP001610446"/>
    </source>
</evidence>
<comment type="caution">
    <text evidence="9">The sequence shown here is derived from an EMBL/GenBank/DDBJ whole genome shotgun (WGS) entry which is preliminary data.</text>
</comment>
<keyword evidence="2" id="KW-0719">Serine esterase</keyword>
<feature type="signal peptide" evidence="8">
    <location>
        <begin position="1"/>
        <end position="16"/>
    </location>
</feature>
<dbReference type="Pfam" id="PF07519">
    <property type="entry name" value="Tannase"/>
    <property type="match status" value="1"/>
</dbReference>
<name>A0ABR4KW05_9EURO</name>
<protein>
    <recommendedName>
        <fullName evidence="8">Carboxylic ester hydrolase</fullName>
        <ecNumber evidence="8">3.1.1.-</ecNumber>
    </recommendedName>
</protein>
<dbReference type="PANTHER" id="PTHR33938:SF8">
    <property type="entry name" value="CARBOXYLIC ESTER HYDROLASE"/>
    <property type="match status" value="1"/>
</dbReference>
<evidence type="ECO:0000256" key="1">
    <source>
        <dbReference type="ARBA" id="ARBA00006249"/>
    </source>
</evidence>
<dbReference type="PANTHER" id="PTHR33938">
    <property type="entry name" value="FERULOYL ESTERASE B-RELATED"/>
    <property type="match status" value="1"/>
</dbReference>
<sequence>MLLSAKAALLPGLALASGCLDNVQLPTLPEARVLDITSSAVSNLTIPSNLTGIIDAPAVDICNVTVTLTHPGDDDHVYVTIWLPRAEEWNGRYAATGGGGLAAGYEHNMLAPVLSGFAASSTDGGITLNHTVNPQSGRWISRANGTVNTPLLINLAYRSVHDMAVVSKQILEQYYNVAPSKSYFTGCSQGGRQGYASAAHYPEDFDGILAVAPALSSELIGPANFWPWIVMRDEEELVPACVFRKFEEAIIQACDPVDGATDGLISHANLLRSCAFHPTYLVGKIALCEGSTYETITAKHARIVQKILEGPRDENGERIWYGLTLGAPFSGIADTVLLNGTMTPKPFVASAGWLQGMLRRNVTNLFAITESEYLAVFETSIEIGSDLFGLDTLDLTNFQASGAKLLSWVGLSDEAINPLNLLDFYDSVRQTFGDDGTVDDFYRLFTAPGVGHCMGGHGPQPINAMPALTLPTKPTHLNTTAREAPRYLCRYPKKPIYMGGDVHDGSSFRCLA</sequence>
<evidence type="ECO:0000256" key="7">
    <source>
        <dbReference type="ARBA" id="ARBA00023157"/>
    </source>
</evidence>
<evidence type="ECO:0000256" key="5">
    <source>
        <dbReference type="ARBA" id="ARBA00022801"/>
    </source>
</evidence>
<dbReference type="EMBL" id="JBFXLU010000008">
    <property type="protein sequence ID" value="KAL2855974.1"/>
    <property type="molecule type" value="Genomic_DNA"/>
</dbReference>
<feature type="chain" id="PRO_5044995293" description="Carboxylic ester hydrolase" evidence="8">
    <location>
        <begin position="17"/>
        <end position="512"/>
    </location>
</feature>
<comment type="similarity">
    <text evidence="1 8">Belongs to the tannase family.</text>
</comment>
<dbReference type="Gene3D" id="3.40.50.1820">
    <property type="entry name" value="alpha/beta hydrolase"/>
    <property type="match status" value="1"/>
</dbReference>
<dbReference type="EC" id="3.1.1.-" evidence="8"/>
<evidence type="ECO:0000256" key="4">
    <source>
        <dbReference type="ARBA" id="ARBA00022729"/>
    </source>
</evidence>
<proteinExistence type="inferred from homology"/>
<gene>
    <name evidence="9" type="ORF">BJY01DRAFT_231404</name>
</gene>
<dbReference type="SUPFAM" id="SSF53474">
    <property type="entry name" value="alpha/beta-Hydrolases"/>
    <property type="match status" value="1"/>
</dbReference>
<dbReference type="InterPro" id="IPR011118">
    <property type="entry name" value="Tannase/feruloyl_esterase"/>
</dbReference>
<evidence type="ECO:0000256" key="2">
    <source>
        <dbReference type="ARBA" id="ARBA00022487"/>
    </source>
</evidence>
<accession>A0ABR4KW05</accession>
<keyword evidence="5 8" id="KW-0378">Hydrolase</keyword>
<keyword evidence="6" id="KW-0106">Calcium</keyword>
<dbReference type="PROSITE" id="PS51257">
    <property type="entry name" value="PROKAR_LIPOPROTEIN"/>
    <property type="match status" value="1"/>
</dbReference>
<reference evidence="9 10" key="1">
    <citation type="submission" date="2024-07" db="EMBL/GenBank/DDBJ databases">
        <title>Section-level genome sequencing and comparative genomics of Aspergillus sections Usti and Cavernicolus.</title>
        <authorList>
            <consortium name="Lawrence Berkeley National Laboratory"/>
            <person name="Nybo J.L."/>
            <person name="Vesth T.C."/>
            <person name="Theobald S."/>
            <person name="Frisvad J.C."/>
            <person name="Larsen T.O."/>
            <person name="Kjaerboelling I."/>
            <person name="Rothschild-Mancinelli K."/>
            <person name="Lyhne E.K."/>
            <person name="Kogle M.E."/>
            <person name="Barry K."/>
            <person name="Clum A."/>
            <person name="Na H."/>
            <person name="Ledsgaard L."/>
            <person name="Lin J."/>
            <person name="Lipzen A."/>
            <person name="Kuo A."/>
            <person name="Riley R."/>
            <person name="Mondo S."/>
            <person name="Labutti K."/>
            <person name="Haridas S."/>
            <person name="Pangalinan J."/>
            <person name="Salamov A.A."/>
            <person name="Simmons B.A."/>
            <person name="Magnuson J.K."/>
            <person name="Chen J."/>
            <person name="Drula E."/>
            <person name="Henrissat B."/>
            <person name="Wiebenga A."/>
            <person name="Lubbers R.J."/>
            <person name="Gomes A.C."/>
            <person name="Makela M.R."/>
            <person name="Stajich J."/>
            <person name="Grigoriev I.V."/>
            <person name="Mortensen U.H."/>
            <person name="De Vries R.P."/>
            <person name="Baker S.E."/>
            <person name="Andersen M.R."/>
        </authorList>
    </citation>
    <scope>NUCLEOTIDE SEQUENCE [LARGE SCALE GENOMIC DNA]</scope>
    <source>
        <strain evidence="9 10">CBS 123904</strain>
    </source>
</reference>
<evidence type="ECO:0000256" key="6">
    <source>
        <dbReference type="ARBA" id="ARBA00022837"/>
    </source>
</evidence>
<keyword evidence="3" id="KW-0479">Metal-binding</keyword>
<keyword evidence="10" id="KW-1185">Reference proteome</keyword>
<organism evidence="9 10">
    <name type="scientific">Aspergillus pseudoustus</name>
    <dbReference type="NCBI Taxonomy" id="1810923"/>
    <lineage>
        <taxon>Eukaryota</taxon>
        <taxon>Fungi</taxon>
        <taxon>Dikarya</taxon>
        <taxon>Ascomycota</taxon>
        <taxon>Pezizomycotina</taxon>
        <taxon>Eurotiomycetes</taxon>
        <taxon>Eurotiomycetidae</taxon>
        <taxon>Eurotiales</taxon>
        <taxon>Aspergillaceae</taxon>
        <taxon>Aspergillus</taxon>
        <taxon>Aspergillus subgen. Nidulantes</taxon>
    </lineage>
</organism>
<keyword evidence="7" id="KW-1015">Disulfide bond</keyword>
<evidence type="ECO:0000313" key="9">
    <source>
        <dbReference type="EMBL" id="KAL2855974.1"/>
    </source>
</evidence>
<dbReference type="Proteomes" id="UP001610446">
    <property type="component" value="Unassembled WGS sequence"/>
</dbReference>